<dbReference type="Proteomes" id="UP000515211">
    <property type="component" value="Chromosome 7"/>
</dbReference>
<dbReference type="RefSeq" id="XP_020982452.1">
    <property type="nucleotide sequence ID" value="XM_021126793.1"/>
</dbReference>
<dbReference type="AlphaFoldDB" id="A0A6P5MB98"/>
<sequence>MGHSTNDYYDLKNVIEKFVTEGQLDRYLKDRSDDPRKRKRDEERGQEERPPQPPERYIHMINGGFTGGGILKSSRKMHLKEVYQVGEDNRLPNLPTISVTKEDAQGITLGHDDLVVITMILTNTYLHKTLIDQCSSIDIIFKPTFDKLSLEEKDLKACPDNLFGLGVTPIQPLGYIFLYTTFGKGAKSKTLSVDYIVVNVTSTYNALIGLTTLNRLEAAVSTPHLCKKFPTTKGIATIKGDQKLARKFYNESLNLKGS</sequence>
<keyword evidence="2" id="KW-1185">Reference proteome</keyword>
<reference evidence="3" key="2">
    <citation type="submission" date="2025-08" db="UniProtKB">
        <authorList>
            <consortium name="RefSeq"/>
        </authorList>
    </citation>
    <scope>IDENTIFICATION</scope>
    <source>
        <tissue evidence="3">Whole plant</tissue>
    </source>
</reference>
<organism evidence="2 3">
    <name type="scientific">Arachis duranensis</name>
    <name type="common">Wild peanut</name>
    <dbReference type="NCBI Taxonomy" id="130453"/>
    <lineage>
        <taxon>Eukaryota</taxon>
        <taxon>Viridiplantae</taxon>
        <taxon>Streptophyta</taxon>
        <taxon>Embryophyta</taxon>
        <taxon>Tracheophyta</taxon>
        <taxon>Spermatophyta</taxon>
        <taxon>Magnoliopsida</taxon>
        <taxon>eudicotyledons</taxon>
        <taxon>Gunneridae</taxon>
        <taxon>Pentapetalae</taxon>
        <taxon>rosids</taxon>
        <taxon>fabids</taxon>
        <taxon>Fabales</taxon>
        <taxon>Fabaceae</taxon>
        <taxon>Papilionoideae</taxon>
        <taxon>50 kb inversion clade</taxon>
        <taxon>dalbergioids sensu lato</taxon>
        <taxon>Dalbergieae</taxon>
        <taxon>Pterocarpus clade</taxon>
        <taxon>Arachis</taxon>
    </lineage>
</organism>
<dbReference type="GeneID" id="110273596"/>
<evidence type="ECO:0000256" key="1">
    <source>
        <dbReference type="SAM" id="MobiDB-lite"/>
    </source>
</evidence>
<feature type="region of interest" description="Disordered" evidence="1">
    <location>
        <begin position="25"/>
        <end position="57"/>
    </location>
</feature>
<gene>
    <name evidence="3" type="primary">LOC110273596</name>
</gene>
<name>A0A6P5MB98_ARADU</name>
<proteinExistence type="predicted"/>
<evidence type="ECO:0000313" key="3">
    <source>
        <dbReference type="RefSeq" id="XP_020982452.1"/>
    </source>
</evidence>
<accession>A0A6P5MB98</accession>
<dbReference type="KEGG" id="adu:110273596"/>
<dbReference type="PANTHER" id="PTHR33240:SF15">
    <property type="entry name" value="GAG-PRO-LIKE PROTEIN"/>
    <property type="match status" value="1"/>
</dbReference>
<dbReference type="PANTHER" id="PTHR33240">
    <property type="entry name" value="OS08G0508500 PROTEIN"/>
    <property type="match status" value="1"/>
</dbReference>
<reference evidence="2" key="1">
    <citation type="journal article" date="2016" name="Nat. Genet.">
        <title>The genome sequences of Arachis duranensis and Arachis ipaensis, the diploid ancestors of cultivated peanut.</title>
        <authorList>
            <person name="Bertioli D.J."/>
            <person name="Cannon S.B."/>
            <person name="Froenicke L."/>
            <person name="Huang G."/>
            <person name="Farmer A.D."/>
            <person name="Cannon E.K."/>
            <person name="Liu X."/>
            <person name="Gao D."/>
            <person name="Clevenger J."/>
            <person name="Dash S."/>
            <person name="Ren L."/>
            <person name="Moretzsohn M.C."/>
            <person name="Shirasawa K."/>
            <person name="Huang W."/>
            <person name="Vidigal B."/>
            <person name="Abernathy B."/>
            <person name="Chu Y."/>
            <person name="Niederhuth C.E."/>
            <person name="Umale P."/>
            <person name="Araujo A.C."/>
            <person name="Kozik A."/>
            <person name="Kim K.D."/>
            <person name="Burow M.D."/>
            <person name="Varshney R.K."/>
            <person name="Wang X."/>
            <person name="Zhang X."/>
            <person name="Barkley N."/>
            <person name="Guimaraes P.M."/>
            <person name="Isobe S."/>
            <person name="Guo B."/>
            <person name="Liao B."/>
            <person name="Stalker H.T."/>
            <person name="Schmitz R.J."/>
            <person name="Scheffler B.E."/>
            <person name="Leal-Bertioli S.C."/>
            <person name="Xun X."/>
            <person name="Jackson S.A."/>
            <person name="Michelmore R."/>
            <person name="Ozias-Akins P."/>
        </authorList>
    </citation>
    <scope>NUCLEOTIDE SEQUENCE [LARGE SCALE GENOMIC DNA]</scope>
    <source>
        <strain evidence="2">cv. V14167</strain>
    </source>
</reference>
<evidence type="ECO:0000313" key="2">
    <source>
        <dbReference type="Proteomes" id="UP000515211"/>
    </source>
</evidence>
<feature type="compositionally biased region" description="Basic and acidic residues" evidence="1">
    <location>
        <begin position="25"/>
        <end position="50"/>
    </location>
</feature>
<protein>
    <submittedName>
        <fullName evidence="3">Uncharacterized protein LOC110273596</fullName>
    </submittedName>
</protein>